<reference evidence="3" key="2">
    <citation type="submission" date="2016-05" db="EMBL/GenBank/DDBJ databases">
        <title>Comparative analysis highlights variable genome content of wheat rusts and divergence of the mating loci.</title>
        <authorList>
            <person name="Cuomo C.A."/>
            <person name="Bakkeren G."/>
            <person name="Szabo L."/>
            <person name="Khalil H."/>
            <person name="Joly D."/>
            <person name="Goldberg J."/>
            <person name="Young S."/>
            <person name="Zeng Q."/>
            <person name="Fellers J."/>
        </authorList>
    </citation>
    <scope>NUCLEOTIDE SEQUENCE [LARGE SCALE GENOMIC DNA]</scope>
    <source>
        <strain evidence="3">1-1 BBBD Race 1</strain>
    </source>
</reference>
<dbReference type="EnsemblFungi" id="PTTG_04632-t43_1">
    <property type="protein sequence ID" value="PTTG_04632-t43_1-p1"/>
    <property type="gene ID" value="PTTG_04632"/>
</dbReference>
<dbReference type="InterPro" id="IPR005123">
    <property type="entry name" value="Oxoglu/Fe-dep_dioxygenase_dom"/>
</dbReference>
<dbReference type="AlphaFoldDB" id="A0A180GSV5"/>
<keyword evidence="5" id="KW-1185">Reference proteome</keyword>
<reference evidence="3" key="1">
    <citation type="submission" date="2009-11" db="EMBL/GenBank/DDBJ databases">
        <authorList>
            <consortium name="The Broad Institute Genome Sequencing Platform"/>
            <person name="Ward D."/>
            <person name="Feldgarden M."/>
            <person name="Earl A."/>
            <person name="Young S.K."/>
            <person name="Zeng Q."/>
            <person name="Koehrsen M."/>
            <person name="Alvarado L."/>
            <person name="Berlin A."/>
            <person name="Bochicchio J."/>
            <person name="Borenstein D."/>
            <person name="Chapman S.B."/>
            <person name="Chen Z."/>
            <person name="Engels R."/>
            <person name="Freedman E."/>
            <person name="Gellesch M."/>
            <person name="Goldberg J."/>
            <person name="Griggs A."/>
            <person name="Gujja S."/>
            <person name="Heilman E."/>
            <person name="Heiman D."/>
            <person name="Hepburn T."/>
            <person name="Howarth C."/>
            <person name="Jen D."/>
            <person name="Larson L."/>
            <person name="Lewis B."/>
            <person name="Mehta T."/>
            <person name="Park D."/>
            <person name="Pearson M."/>
            <person name="Roberts A."/>
            <person name="Saif S."/>
            <person name="Shea T."/>
            <person name="Shenoy N."/>
            <person name="Sisk P."/>
            <person name="Stolte C."/>
            <person name="Sykes S."/>
            <person name="Thomson T."/>
            <person name="Walk T."/>
            <person name="White J."/>
            <person name="Yandava C."/>
            <person name="Izard J."/>
            <person name="Baranova O.V."/>
            <person name="Blanton J.M."/>
            <person name="Tanner A.C."/>
            <person name="Dewhirst F.E."/>
            <person name="Haas B."/>
            <person name="Nusbaum C."/>
            <person name="Birren B."/>
        </authorList>
    </citation>
    <scope>NUCLEOTIDE SEQUENCE [LARGE SCALE GENOMIC DNA]</scope>
    <source>
        <strain evidence="3">1-1 BBBD Race 1</strain>
    </source>
</reference>
<dbReference type="Proteomes" id="UP000005240">
    <property type="component" value="Unassembled WGS sequence"/>
</dbReference>
<feature type="region of interest" description="Disordered" evidence="1">
    <location>
        <begin position="445"/>
        <end position="465"/>
    </location>
</feature>
<dbReference type="PANTHER" id="PTHR31212">
    <property type="entry name" value="ALPHA-KETOGLUTARATE-DEPENDENT DIOXYGENASE ALKB HOMOLOG 3"/>
    <property type="match status" value="1"/>
</dbReference>
<organism evidence="3">
    <name type="scientific">Puccinia triticina (isolate 1-1 / race 1 (BBBD))</name>
    <name type="common">Brown leaf rust fungus</name>
    <dbReference type="NCBI Taxonomy" id="630390"/>
    <lineage>
        <taxon>Eukaryota</taxon>
        <taxon>Fungi</taxon>
        <taxon>Dikarya</taxon>
        <taxon>Basidiomycota</taxon>
        <taxon>Pucciniomycotina</taxon>
        <taxon>Pucciniomycetes</taxon>
        <taxon>Pucciniales</taxon>
        <taxon>Pucciniaceae</taxon>
        <taxon>Puccinia</taxon>
    </lineage>
</organism>
<evidence type="ECO:0000259" key="2">
    <source>
        <dbReference type="PROSITE" id="PS51471"/>
    </source>
</evidence>
<dbReference type="SUPFAM" id="SSF51197">
    <property type="entry name" value="Clavaminate synthase-like"/>
    <property type="match status" value="1"/>
</dbReference>
<proteinExistence type="predicted"/>
<gene>
    <name evidence="3" type="ORF">PTTG_04632</name>
</gene>
<dbReference type="PANTHER" id="PTHR31212:SF4">
    <property type="entry name" value="ALPHA-KETOGLUTARATE-DEPENDENT DIOXYGENASE ALKB HOMOLOG 3"/>
    <property type="match status" value="1"/>
</dbReference>
<evidence type="ECO:0000313" key="3">
    <source>
        <dbReference type="EMBL" id="OAV95458.1"/>
    </source>
</evidence>
<dbReference type="InterPro" id="IPR032854">
    <property type="entry name" value="ALKBH3"/>
</dbReference>
<dbReference type="GO" id="GO:0051213">
    <property type="term" value="F:dioxygenase activity"/>
    <property type="evidence" value="ECO:0007669"/>
    <property type="project" value="InterPro"/>
</dbReference>
<dbReference type="InterPro" id="IPR027450">
    <property type="entry name" value="AlkB-like"/>
</dbReference>
<name>A0A180GSV5_PUCT1</name>
<feature type="compositionally biased region" description="Polar residues" evidence="1">
    <location>
        <begin position="95"/>
        <end position="129"/>
    </location>
</feature>
<evidence type="ECO:0000256" key="1">
    <source>
        <dbReference type="SAM" id="MobiDB-lite"/>
    </source>
</evidence>
<dbReference type="CDD" id="cd14279">
    <property type="entry name" value="CUE"/>
    <property type="match status" value="1"/>
</dbReference>
<dbReference type="VEuPathDB" id="FungiDB:PTTG_04632"/>
<dbReference type="EMBL" id="ADAS02000028">
    <property type="protein sequence ID" value="OAV95458.1"/>
    <property type="molecule type" value="Genomic_DNA"/>
</dbReference>
<feature type="region of interest" description="Disordered" evidence="1">
    <location>
        <begin position="49"/>
        <end position="131"/>
    </location>
</feature>
<protein>
    <submittedName>
        <fullName evidence="4">Fe2OG dioxygenase domain-containing protein</fullName>
    </submittedName>
</protein>
<dbReference type="OrthoDB" id="545910at2759"/>
<evidence type="ECO:0000313" key="4">
    <source>
        <dbReference type="EnsemblFungi" id="PTTG_04632-t43_1-p1"/>
    </source>
</evidence>
<dbReference type="FunFam" id="2.60.120.590:FF:000010">
    <property type="entry name" value="GRF zinc finger domain protein"/>
    <property type="match status" value="1"/>
</dbReference>
<evidence type="ECO:0000313" key="5">
    <source>
        <dbReference type="Proteomes" id="UP000005240"/>
    </source>
</evidence>
<reference evidence="4" key="4">
    <citation type="submission" date="2025-05" db="UniProtKB">
        <authorList>
            <consortium name="EnsemblFungi"/>
        </authorList>
    </citation>
    <scope>IDENTIFICATION</scope>
    <source>
        <strain evidence="4">isolate 1-1 / race 1 (BBBD)</strain>
    </source>
</reference>
<reference evidence="4 5" key="3">
    <citation type="journal article" date="2017" name="G3 (Bethesda)">
        <title>Comparative analysis highlights variable genome content of wheat rusts and divergence of the mating loci.</title>
        <authorList>
            <person name="Cuomo C.A."/>
            <person name="Bakkeren G."/>
            <person name="Khalil H.B."/>
            <person name="Panwar V."/>
            <person name="Joly D."/>
            <person name="Linning R."/>
            <person name="Sakthikumar S."/>
            <person name="Song X."/>
            <person name="Adiconis X."/>
            <person name="Fan L."/>
            <person name="Goldberg J.M."/>
            <person name="Levin J.Z."/>
            <person name="Young S."/>
            <person name="Zeng Q."/>
            <person name="Anikster Y."/>
            <person name="Bruce M."/>
            <person name="Wang M."/>
            <person name="Yin C."/>
            <person name="McCallum B."/>
            <person name="Szabo L.J."/>
            <person name="Hulbert S."/>
            <person name="Chen X."/>
            <person name="Fellers J.P."/>
        </authorList>
    </citation>
    <scope>NUCLEOTIDE SEQUENCE</scope>
    <source>
        <strain evidence="4">isolate 1-1 / race 1 (BBBD)</strain>
        <strain evidence="5">Isolate 1-1 / race 1 (BBBD)</strain>
    </source>
</reference>
<feature type="domain" description="Fe2OG dioxygenase" evidence="2">
    <location>
        <begin position="321"/>
        <end position="438"/>
    </location>
</feature>
<dbReference type="Gene3D" id="2.60.120.590">
    <property type="entry name" value="Alpha-ketoglutarate-dependent dioxygenase AlkB-like"/>
    <property type="match status" value="1"/>
</dbReference>
<sequence length="562" mass="62929">MDPSSSGTSAGPSLDGLIATLASIFEDRDCRELEAALRKHGSQLEPTIDYLIHTTDPSPIIPRTRQRSPADDWPTRKKGRPSSIQSWLSPARPTPNHTACNLTSGAGDQKTPQTNEQPQTPRPGSSATPNLAKFKQAPAPLRPINEVLAQHPSSSKPAKRATLPPLFLSTPQQVSEHLPCCSLLYGILPKRLAWNLYERMIEDCSGAGTSKKPWIRNRWWLADREVQSPHSTAFFIARPTASESLVDDYNESAQYWYAGKPLEADAQPRYFLEEMDQARSAIESTVNQLLTNDPETLRRAQRSPTSNPIIRHAQEWDGPWRANVAASNCYRGSKENVGWHADQLTYLGPYPTIASLSLGTTRQFRLRPVANILESETEPLRTYSISLPHNSLLVMHGGCQERYKHCIPPQPSLDVFKNPNQLTDTRIERINITFRFYRPDFRPSRSIPIPNPSSSDPSVIPQESTEVRVTPRCRCGIPAILRADQKGKAAASRSSRRPDSSGQIAQPEFQFFWHCQAGQQNAGKGCSFFQILNFQNERRGPCLGDRKQTTIEQDLEAREEPV</sequence>
<dbReference type="STRING" id="630390.A0A180GSV5"/>
<dbReference type="PROSITE" id="PS51471">
    <property type="entry name" value="FE2OG_OXY"/>
    <property type="match status" value="1"/>
</dbReference>
<feature type="compositionally biased region" description="Low complexity" evidence="1">
    <location>
        <begin position="445"/>
        <end position="461"/>
    </location>
</feature>
<dbReference type="InterPro" id="IPR037151">
    <property type="entry name" value="AlkB-like_sf"/>
</dbReference>
<dbReference type="GO" id="GO:0006307">
    <property type="term" value="P:DNA alkylation repair"/>
    <property type="evidence" value="ECO:0007669"/>
    <property type="project" value="InterPro"/>
</dbReference>
<accession>A0A180GSV5</accession>
<dbReference type="Pfam" id="PF13532">
    <property type="entry name" value="2OG-FeII_Oxy_2"/>
    <property type="match status" value="1"/>
</dbReference>